<keyword evidence="2" id="KW-1185">Reference proteome</keyword>
<protein>
    <submittedName>
        <fullName evidence="1">Uncharacterized protein</fullName>
    </submittedName>
</protein>
<accession>A0A9W9NQC5</accession>
<dbReference type="GeneID" id="81387233"/>
<name>A0A9W9NQC5_PENCI</name>
<comment type="caution">
    <text evidence="1">The sequence shown here is derived from an EMBL/GenBank/DDBJ whole genome shotgun (WGS) entry which is preliminary data.</text>
</comment>
<dbReference type="AlphaFoldDB" id="A0A9W9NQC5"/>
<dbReference type="Proteomes" id="UP001147733">
    <property type="component" value="Unassembled WGS sequence"/>
</dbReference>
<reference evidence="1" key="2">
    <citation type="journal article" date="2023" name="IMA Fungus">
        <title>Comparative genomic study of the Penicillium genus elucidates a diverse pangenome and 15 lateral gene transfer events.</title>
        <authorList>
            <person name="Petersen C."/>
            <person name="Sorensen T."/>
            <person name="Nielsen M.R."/>
            <person name="Sondergaard T.E."/>
            <person name="Sorensen J.L."/>
            <person name="Fitzpatrick D.A."/>
            <person name="Frisvad J.C."/>
            <person name="Nielsen K.L."/>
        </authorList>
    </citation>
    <scope>NUCLEOTIDE SEQUENCE</scope>
    <source>
        <strain evidence="1">IBT 23319</strain>
    </source>
</reference>
<sequence>MGRANKIKARRDKAKSDLEDLPLGKRLSVTLYNKDDCNSAIRGEKIPIALGLNVTRFSVIRGIRHHDGFAHELRGLLPEFTRALNARAIMSGVIPEINDSSEIPYCIWYPEPPSQDTLRNLVKRYPNMIYHAARACAVAGYVDLYSELHVLPEVHVAAEARDASLARKNKGSEAIYNQIMSNYLKFEIMNDYNRSVNLEYPRPAHLNGDTAVFSDLTARMLHAGMDDSSKRSVKFVDYIEWDTKEYNTYDHFNITEDMGIDEYSCGAPEPLASFWPLLYSPIPEELPPVNKDNLILSAAYTGQVDRYIRLRRPKMIEQEFHAIVLGIYHHPLWARWWSTQVPEIPKKREDMLIRLAINTQRIISDDITCITPDTPESIVPYKIWWPSTATPVTYVRLAQKRPDMIESCLRACIVGDYEEAWDEILLGSSNAPDDFKITGLSKFIRTHIYAEAKNSSNAHYLNDIKLLGTAKVEELESNIYYLDDMHTAKEMYSPGSNAERFVIKDKPFTLTTEETSAEGISREPSHLGFTIFGMDAIGLTDKIWDQRSHVEVEEMYDILDARNPSSH</sequence>
<dbReference type="OrthoDB" id="4360026at2759"/>
<dbReference type="RefSeq" id="XP_056497831.1">
    <property type="nucleotide sequence ID" value="XM_056648066.1"/>
</dbReference>
<gene>
    <name evidence="1" type="ORF">N7469_009148</name>
</gene>
<evidence type="ECO:0000313" key="2">
    <source>
        <dbReference type="Proteomes" id="UP001147733"/>
    </source>
</evidence>
<dbReference type="EMBL" id="JAPQKT010000008">
    <property type="protein sequence ID" value="KAJ5222908.1"/>
    <property type="molecule type" value="Genomic_DNA"/>
</dbReference>
<evidence type="ECO:0000313" key="1">
    <source>
        <dbReference type="EMBL" id="KAJ5222908.1"/>
    </source>
</evidence>
<organism evidence="1 2">
    <name type="scientific">Penicillium citrinum</name>
    <dbReference type="NCBI Taxonomy" id="5077"/>
    <lineage>
        <taxon>Eukaryota</taxon>
        <taxon>Fungi</taxon>
        <taxon>Dikarya</taxon>
        <taxon>Ascomycota</taxon>
        <taxon>Pezizomycotina</taxon>
        <taxon>Eurotiomycetes</taxon>
        <taxon>Eurotiomycetidae</taxon>
        <taxon>Eurotiales</taxon>
        <taxon>Aspergillaceae</taxon>
        <taxon>Penicillium</taxon>
    </lineage>
</organism>
<reference evidence="1" key="1">
    <citation type="submission" date="2022-11" db="EMBL/GenBank/DDBJ databases">
        <authorList>
            <person name="Petersen C."/>
        </authorList>
    </citation>
    <scope>NUCLEOTIDE SEQUENCE</scope>
    <source>
        <strain evidence="1">IBT 23319</strain>
    </source>
</reference>
<proteinExistence type="predicted"/>